<protein>
    <submittedName>
        <fullName evidence="2">Uncharacterized protein</fullName>
    </submittedName>
</protein>
<sequence length="87" mass="9747">MNSYQHTLASYPQNPFRDASGFDPAAVWSDEFLADVDDSIDFGDDADRSLVQALDDEPESNNHHIPPTQDKGYNHPHTTTSHLHRVA</sequence>
<evidence type="ECO:0000313" key="2">
    <source>
        <dbReference type="EMBL" id="QHN42660.1"/>
    </source>
</evidence>
<dbReference type="KEGG" id="mama:GII36_02205"/>
<dbReference type="EMBL" id="CP045921">
    <property type="protein sequence ID" value="QHN42660.1"/>
    <property type="molecule type" value="Genomic_DNA"/>
</dbReference>
<reference evidence="2" key="1">
    <citation type="journal article" date="2021" name="Nat. Microbiol.">
        <title>Cocultivation of an ultrasmall environmental parasitic bacterium with lytic ability against bacteria associated with wastewater foams.</title>
        <authorList>
            <person name="Batinovic S."/>
            <person name="Rose J.J.A."/>
            <person name="Ratcliffe J."/>
            <person name="Seviour R.J."/>
            <person name="Petrovski S."/>
        </authorList>
    </citation>
    <scope>NUCLEOTIDE SEQUENCE</scope>
    <source>
        <strain evidence="2">JR1</strain>
    </source>
</reference>
<accession>A0A857MPR9</accession>
<organism evidence="2 3">
    <name type="scientific">Candidatus Mycosynbacter amalyticus</name>
    <dbReference type="NCBI Taxonomy" id="2665156"/>
    <lineage>
        <taxon>Bacteria</taxon>
        <taxon>Candidatus Saccharimonadota</taxon>
        <taxon>Candidatus Saccharimonadota incertae sedis</taxon>
        <taxon>Candidatus Mycosynbacter</taxon>
    </lineage>
</organism>
<name>A0A857MPR9_9BACT</name>
<evidence type="ECO:0000313" key="3">
    <source>
        <dbReference type="Proteomes" id="UP001059824"/>
    </source>
</evidence>
<keyword evidence="3" id="KW-1185">Reference proteome</keyword>
<dbReference type="RefSeq" id="WP_260764122.1">
    <property type="nucleotide sequence ID" value="NZ_CP045921.1"/>
</dbReference>
<dbReference type="AlphaFoldDB" id="A0A857MPR9"/>
<evidence type="ECO:0000256" key="1">
    <source>
        <dbReference type="SAM" id="MobiDB-lite"/>
    </source>
</evidence>
<gene>
    <name evidence="2" type="ORF">GII36_02205</name>
</gene>
<dbReference type="Proteomes" id="UP001059824">
    <property type="component" value="Chromosome"/>
</dbReference>
<proteinExistence type="predicted"/>
<feature type="region of interest" description="Disordered" evidence="1">
    <location>
        <begin position="53"/>
        <end position="87"/>
    </location>
</feature>